<organism evidence="1 2">
    <name type="scientific">Hyaloperonospora brassicae</name>
    <name type="common">Brassica downy mildew</name>
    <name type="synonym">Peronospora brassicae</name>
    <dbReference type="NCBI Taxonomy" id="162125"/>
    <lineage>
        <taxon>Eukaryota</taxon>
        <taxon>Sar</taxon>
        <taxon>Stramenopiles</taxon>
        <taxon>Oomycota</taxon>
        <taxon>Peronosporomycetes</taxon>
        <taxon>Peronosporales</taxon>
        <taxon>Peronosporaceae</taxon>
        <taxon>Hyaloperonospora</taxon>
    </lineage>
</organism>
<proteinExistence type="predicted"/>
<sequence>MQANNSKCASFSVKTDTHGHLRDDQVGFMLEGDIITSLKISEGSKFLVMGDGFNHAKHRGLMGPVLKDMRRMMAAILSSSLDPWKKTKAIKTYVYPKVDYLLRHVRAYKTQLDSVDSALARGLRHLLKLNQSSTTDTFHAPVAAGGLGFIQLVELRAVLQISHAWQMLHSSDVPICEIAQEQVWQAIQKRFIMDPDHWRGRIPTAIQLFLNGDLDSSPFARQKRKSGDIGSLWVDFKNHLAACKLKLTTKPIKTEDRTETEDGTETEIMLQLKLPHRLQPLQHNDITRQLRSHSN</sequence>
<accession>A0AAV0T2C8</accession>
<protein>
    <submittedName>
        <fullName evidence="1">Uncharacterized protein</fullName>
    </submittedName>
</protein>
<reference evidence="1" key="1">
    <citation type="submission" date="2022-12" db="EMBL/GenBank/DDBJ databases">
        <authorList>
            <person name="Webb A."/>
        </authorList>
    </citation>
    <scope>NUCLEOTIDE SEQUENCE</scope>
    <source>
        <strain evidence="1">Hp1</strain>
    </source>
</reference>
<gene>
    <name evidence="1" type="ORF">HBR001_LOCUS491</name>
</gene>
<evidence type="ECO:0000313" key="1">
    <source>
        <dbReference type="EMBL" id="CAI5710555.1"/>
    </source>
</evidence>
<dbReference type="Proteomes" id="UP001162031">
    <property type="component" value="Unassembled WGS sequence"/>
</dbReference>
<keyword evidence="2" id="KW-1185">Reference proteome</keyword>
<dbReference type="EMBL" id="CANTFL010000068">
    <property type="protein sequence ID" value="CAI5710555.1"/>
    <property type="molecule type" value="Genomic_DNA"/>
</dbReference>
<evidence type="ECO:0000313" key="2">
    <source>
        <dbReference type="Proteomes" id="UP001162031"/>
    </source>
</evidence>
<dbReference type="PANTHER" id="PTHR35450">
    <property type="entry name" value="REVERSE TRANSCRIPTASE DOMAIN-CONTAINING PROTEIN"/>
    <property type="match status" value="1"/>
</dbReference>
<name>A0AAV0T2C8_HYABA</name>
<dbReference type="AlphaFoldDB" id="A0AAV0T2C8"/>
<dbReference type="PANTHER" id="PTHR35450:SF2">
    <property type="entry name" value="REVERSE TRANSCRIPTASE DOMAIN-CONTAINING PROTEIN"/>
    <property type="match status" value="1"/>
</dbReference>
<comment type="caution">
    <text evidence="1">The sequence shown here is derived from an EMBL/GenBank/DDBJ whole genome shotgun (WGS) entry which is preliminary data.</text>
</comment>